<dbReference type="AlphaFoldDB" id="A0AA40GAH2"/>
<name>A0AA40GAH2_9HYME</name>
<feature type="region of interest" description="Disordered" evidence="1">
    <location>
        <begin position="52"/>
        <end position="78"/>
    </location>
</feature>
<gene>
    <name evidence="2" type="ORF">K0M31_011930</name>
</gene>
<sequence length="128" mass="14194">MLKCTVFNKTRQKIIFPLLIVDEGGVSGHASQRQFASKQSIIHRYEIPKTAKPQAAVAAGPPTSREITEPGWRSQREERVPRPIYQAVISSPERETSTNQAAHQWSCACVITGRYEVGARVQVGLNGH</sequence>
<dbReference type="EMBL" id="JAHYIQ010000003">
    <property type="protein sequence ID" value="KAK1134148.1"/>
    <property type="molecule type" value="Genomic_DNA"/>
</dbReference>
<organism evidence="2 3">
    <name type="scientific">Melipona bicolor</name>
    <dbReference type="NCBI Taxonomy" id="60889"/>
    <lineage>
        <taxon>Eukaryota</taxon>
        <taxon>Metazoa</taxon>
        <taxon>Ecdysozoa</taxon>
        <taxon>Arthropoda</taxon>
        <taxon>Hexapoda</taxon>
        <taxon>Insecta</taxon>
        <taxon>Pterygota</taxon>
        <taxon>Neoptera</taxon>
        <taxon>Endopterygota</taxon>
        <taxon>Hymenoptera</taxon>
        <taxon>Apocrita</taxon>
        <taxon>Aculeata</taxon>
        <taxon>Apoidea</taxon>
        <taxon>Anthophila</taxon>
        <taxon>Apidae</taxon>
        <taxon>Melipona</taxon>
    </lineage>
</organism>
<keyword evidence="3" id="KW-1185">Reference proteome</keyword>
<accession>A0AA40GAH2</accession>
<evidence type="ECO:0000313" key="3">
    <source>
        <dbReference type="Proteomes" id="UP001177670"/>
    </source>
</evidence>
<comment type="caution">
    <text evidence="2">The sequence shown here is derived from an EMBL/GenBank/DDBJ whole genome shotgun (WGS) entry which is preliminary data.</text>
</comment>
<evidence type="ECO:0000313" key="2">
    <source>
        <dbReference type="EMBL" id="KAK1134148.1"/>
    </source>
</evidence>
<evidence type="ECO:0000256" key="1">
    <source>
        <dbReference type="SAM" id="MobiDB-lite"/>
    </source>
</evidence>
<proteinExistence type="predicted"/>
<dbReference type="Proteomes" id="UP001177670">
    <property type="component" value="Unassembled WGS sequence"/>
</dbReference>
<reference evidence="2" key="1">
    <citation type="submission" date="2021-10" db="EMBL/GenBank/DDBJ databases">
        <title>Melipona bicolor Genome sequencing and assembly.</title>
        <authorList>
            <person name="Araujo N.S."/>
            <person name="Arias M.C."/>
        </authorList>
    </citation>
    <scope>NUCLEOTIDE SEQUENCE</scope>
    <source>
        <strain evidence="2">USP_2M_L1-L4_2017</strain>
        <tissue evidence="2">Whole body</tissue>
    </source>
</reference>
<protein>
    <submittedName>
        <fullName evidence="2">Uncharacterized protein</fullName>
    </submittedName>
</protein>